<dbReference type="AlphaFoldDB" id="A0A409Y4V5"/>
<name>A0A409Y4V5_9AGAR</name>
<reference evidence="1 2" key="1">
    <citation type="journal article" date="2018" name="Evol. Lett.">
        <title>Horizontal gene cluster transfer increased hallucinogenic mushroom diversity.</title>
        <authorList>
            <person name="Reynolds H.T."/>
            <person name="Vijayakumar V."/>
            <person name="Gluck-Thaler E."/>
            <person name="Korotkin H.B."/>
            <person name="Matheny P.B."/>
            <person name="Slot J.C."/>
        </authorList>
    </citation>
    <scope>NUCLEOTIDE SEQUENCE [LARGE SCALE GENOMIC DNA]</scope>
    <source>
        <strain evidence="1 2">SRW20</strain>
    </source>
</reference>
<dbReference type="OrthoDB" id="3058001at2759"/>
<protein>
    <submittedName>
        <fullName evidence="1">Uncharacterized protein</fullName>
    </submittedName>
</protein>
<comment type="caution">
    <text evidence="1">The sequence shown here is derived from an EMBL/GenBank/DDBJ whole genome shotgun (WGS) entry which is preliminary data.</text>
</comment>
<sequence length="170" mass="19496">MEENEPEDGKFAWLVRYDLMEILWSLFKRMSLERPEYNSDERRLRPVHVRPPITGFRIINSGLVLVLGLGKAYLSYGSYGTAATTVDWTGGVMLTTGLYENNTNNAMPYLFSNNYEDIVSAGILFFFTSVNDEIITIITNRIIFCFESRLVPYWHGIRDSLDIVLGSHPK</sequence>
<keyword evidence="2" id="KW-1185">Reference proteome</keyword>
<dbReference type="Proteomes" id="UP000284706">
    <property type="component" value="Unassembled WGS sequence"/>
</dbReference>
<dbReference type="InParanoid" id="A0A409Y4V5"/>
<organism evidence="1 2">
    <name type="scientific">Gymnopilus dilepis</name>
    <dbReference type="NCBI Taxonomy" id="231916"/>
    <lineage>
        <taxon>Eukaryota</taxon>
        <taxon>Fungi</taxon>
        <taxon>Dikarya</taxon>
        <taxon>Basidiomycota</taxon>
        <taxon>Agaricomycotina</taxon>
        <taxon>Agaricomycetes</taxon>
        <taxon>Agaricomycetidae</taxon>
        <taxon>Agaricales</taxon>
        <taxon>Agaricineae</taxon>
        <taxon>Hymenogastraceae</taxon>
        <taxon>Gymnopilus</taxon>
    </lineage>
</organism>
<gene>
    <name evidence="1" type="ORF">CVT26_003087</name>
</gene>
<accession>A0A409Y4V5</accession>
<proteinExistence type="predicted"/>
<evidence type="ECO:0000313" key="1">
    <source>
        <dbReference type="EMBL" id="PPQ98025.1"/>
    </source>
</evidence>
<evidence type="ECO:0000313" key="2">
    <source>
        <dbReference type="Proteomes" id="UP000284706"/>
    </source>
</evidence>
<dbReference type="EMBL" id="NHYE01001153">
    <property type="protein sequence ID" value="PPQ98025.1"/>
    <property type="molecule type" value="Genomic_DNA"/>
</dbReference>